<dbReference type="SUPFAM" id="SSF51905">
    <property type="entry name" value="FAD/NAD(P)-binding domain"/>
    <property type="match status" value="1"/>
</dbReference>
<dbReference type="PANTHER" id="PTHR11552">
    <property type="entry name" value="GLUCOSE-METHANOL-CHOLINE GMC OXIDOREDUCTASE"/>
    <property type="match status" value="1"/>
</dbReference>
<comment type="caution">
    <text evidence="5">The sequence shown here is derived from an EMBL/GenBank/DDBJ whole genome shotgun (WGS) entry which is preliminary data.</text>
</comment>
<dbReference type="Pfam" id="PF00732">
    <property type="entry name" value="GMC_oxred_N"/>
    <property type="match status" value="2"/>
</dbReference>
<gene>
    <name evidence="5" type="ORF">B0A55_00710</name>
</gene>
<name>A0A4U0Y322_9PEZI</name>
<dbReference type="EMBL" id="NAJQ01000015">
    <property type="protein sequence ID" value="TKA83176.1"/>
    <property type="molecule type" value="Genomic_DNA"/>
</dbReference>
<feature type="active site" description="Proton donor" evidence="2">
    <location>
        <position position="581"/>
    </location>
</feature>
<dbReference type="STRING" id="329884.A0A4U0Y322"/>
<dbReference type="InterPro" id="IPR012132">
    <property type="entry name" value="GMC_OxRdtase"/>
</dbReference>
<evidence type="ECO:0000256" key="1">
    <source>
        <dbReference type="ARBA" id="ARBA00010790"/>
    </source>
</evidence>
<dbReference type="Gene3D" id="3.30.560.10">
    <property type="entry name" value="Glucose Oxidase, domain 3"/>
    <property type="match status" value="2"/>
</dbReference>
<sequence>MTAADGEIVVGGGVAGLTIASRLSEDPDTNVLLLEAGPADENELFVNVPGMIGDGIGSIFDWNLSTVPQSALDGNSRSIPQGYGLGGGSLINGMLWNRGEVGDYDNFVGLGNPGWSWNDTMPYFIRSESYHPITSLEIAVNYSIEANMSVHGTTGPVNVSFAHWFWDTSTLLFDALNELGVPTAYDPNEGQIAGASFLPLSLDPVDATRSDARRAYYDPVADRPNLWVSTGQHATQVLFDGTSTKDDATVTTSQGNSVGQGTSPGPGIPGIFGGTTTLNVSQSGDVPSSLTTSRLRSLLHRLWDATKRATLPRQVSQQLLRFSGRLASIIVAAGALHSPQLLMMSGIGPASVLQNSTIPVNVDLPGVGSNLHDHGQVWTWYPYNDSAYPSPMDFFDDPTFAENAWTDYWANRTGPLTSGAFDGVAFPALAFITNGSTAVPVAASNQTASQYLPPGTDPTVLLGYAQQLELLINALADPTRASYEIINANDGALTVANMRPLSRGTVTINSSQPLDPPVIDPRYGSNPVDAQVLLAAIRFNQRLIATQSLSQLNPIQMYPAADATDEDILQWINTHMQTEYHPAGTCAMMPLGLGGVVSPELLVYGTSNLRVVDSSIIPMLPAAHLQAVVYGIAEKAADIIKAANSSTASLTFAYDPLPTSSSDSRVLSPVVATSTTAADSVDASTTYVTVVATQTVYI</sequence>
<reference evidence="5 6" key="1">
    <citation type="submission" date="2017-03" db="EMBL/GenBank/DDBJ databases">
        <title>Genomes of endolithic fungi from Antarctica.</title>
        <authorList>
            <person name="Coleine C."/>
            <person name="Masonjones S."/>
            <person name="Stajich J.E."/>
        </authorList>
    </citation>
    <scope>NUCLEOTIDE SEQUENCE [LARGE SCALE GENOMIC DNA]</scope>
    <source>
        <strain evidence="5 6">CCFEE 5184</strain>
    </source>
</reference>
<dbReference type="OrthoDB" id="269227at2759"/>
<dbReference type="Pfam" id="PF05199">
    <property type="entry name" value="GMC_oxred_C"/>
    <property type="match status" value="1"/>
</dbReference>
<dbReference type="AlphaFoldDB" id="A0A4U0Y322"/>
<dbReference type="InterPro" id="IPR007867">
    <property type="entry name" value="GMC_OxRtase_C"/>
</dbReference>
<dbReference type="Proteomes" id="UP000309340">
    <property type="component" value="Unassembled WGS sequence"/>
</dbReference>
<dbReference type="PIRSF" id="PIRSF000137">
    <property type="entry name" value="Alcohol_oxidase"/>
    <property type="match status" value="1"/>
</dbReference>
<feature type="active site" description="Proton acceptor" evidence="2">
    <location>
        <position position="624"/>
    </location>
</feature>
<protein>
    <recommendedName>
        <fullName evidence="4">Glucose-methanol-choline oxidoreductase N-terminal domain-containing protein</fullName>
    </recommendedName>
</protein>
<organism evidence="5 6">
    <name type="scientific">Friedmanniomyces simplex</name>
    <dbReference type="NCBI Taxonomy" id="329884"/>
    <lineage>
        <taxon>Eukaryota</taxon>
        <taxon>Fungi</taxon>
        <taxon>Dikarya</taxon>
        <taxon>Ascomycota</taxon>
        <taxon>Pezizomycotina</taxon>
        <taxon>Dothideomycetes</taxon>
        <taxon>Dothideomycetidae</taxon>
        <taxon>Mycosphaerellales</taxon>
        <taxon>Teratosphaeriaceae</taxon>
        <taxon>Friedmanniomyces</taxon>
    </lineage>
</organism>
<feature type="region of interest" description="Disordered" evidence="3">
    <location>
        <begin position="245"/>
        <end position="264"/>
    </location>
</feature>
<dbReference type="GO" id="GO:0050660">
    <property type="term" value="F:flavin adenine dinucleotide binding"/>
    <property type="evidence" value="ECO:0007669"/>
    <property type="project" value="InterPro"/>
</dbReference>
<dbReference type="PANTHER" id="PTHR11552:SF115">
    <property type="entry name" value="DEHYDROGENASE XPTC-RELATED"/>
    <property type="match status" value="1"/>
</dbReference>
<dbReference type="SUPFAM" id="SSF54373">
    <property type="entry name" value="FAD-linked reductases, C-terminal domain"/>
    <property type="match status" value="1"/>
</dbReference>
<evidence type="ECO:0000256" key="2">
    <source>
        <dbReference type="PIRSR" id="PIRSR000137-1"/>
    </source>
</evidence>
<evidence type="ECO:0000256" key="3">
    <source>
        <dbReference type="SAM" id="MobiDB-lite"/>
    </source>
</evidence>
<evidence type="ECO:0000313" key="5">
    <source>
        <dbReference type="EMBL" id="TKA83176.1"/>
    </source>
</evidence>
<dbReference type="PROSITE" id="PS00624">
    <property type="entry name" value="GMC_OXRED_2"/>
    <property type="match status" value="1"/>
</dbReference>
<feature type="domain" description="Glucose-methanol-choline oxidoreductase N-terminal" evidence="4">
    <location>
        <begin position="334"/>
        <end position="348"/>
    </location>
</feature>
<evidence type="ECO:0000259" key="4">
    <source>
        <dbReference type="PROSITE" id="PS00624"/>
    </source>
</evidence>
<comment type="similarity">
    <text evidence="1">Belongs to the GMC oxidoreductase family.</text>
</comment>
<dbReference type="GO" id="GO:0016614">
    <property type="term" value="F:oxidoreductase activity, acting on CH-OH group of donors"/>
    <property type="evidence" value="ECO:0007669"/>
    <property type="project" value="InterPro"/>
</dbReference>
<dbReference type="Gene3D" id="3.50.50.60">
    <property type="entry name" value="FAD/NAD(P)-binding domain"/>
    <property type="match status" value="2"/>
</dbReference>
<proteinExistence type="inferred from homology"/>
<dbReference type="InterPro" id="IPR036188">
    <property type="entry name" value="FAD/NAD-bd_sf"/>
</dbReference>
<accession>A0A4U0Y322</accession>
<keyword evidence="6" id="KW-1185">Reference proteome</keyword>
<dbReference type="InterPro" id="IPR000172">
    <property type="entry name" value="GMC_OxRdtase_N"/>
</dbReference>
<evidence type="ECO:0000313" key="6">
    <source>
        <dbReference type="Proteomes" id="UP000309340"/>
    </source>
</evidence>
<dbReference type="GO" id="GO:0044550">
    <property type="term" value="P:secondary metabolite biosynthetic process"/>
    <property type="evidence" value="ECO:0007669"/>
    <property type="project" value="TreeGrafter"/>
</dbReference>